<sequence>MARKIINIFGVDQPVEAWVDPLTGRARVGVAGQGVAENDGLTFRLPGAEGHPVVVRATAGTLEPYPVLTIRDVDHHIGPPAPPVLRALIFVPVMLALMFLIFFWTLPVGAALVYLNIVIVRTGLPDPAKVALCLLPTMAAIAVVCGTPTG</sequence>
<dbReference type="RefSeq" id="WP_306827689.1">
    <property type="nucleotide sequence ID" value="NZ_JAUSRA010000001.1"/>
</dbReference>
<keyword evidence="3" id="KW-1185">Reference proteome</keyword>
<organism evidence="2 3">
    <name type="scientific">Catenuloplanes nepalensis</name>
    <dbReference type="NCBI Taxonomy" id="587533"/>
    <lineage>
        <taxon>Bacteria</taxon>
        <taxon>Bacillati</taxon>
        <taxon>Actinomycetota</taxon>
        <taxon>Actinomycetes</taxon>
        <taxon>Micromonosporales</taxon>
        <taxon>Micromonosporaceae</taxon>
        <taxon>Catenuloplanes</taxon>
    </lineage>
</organism>
<feature type="transmembrane region" description="Helical" evidence="1">
    <location>
        <begin position="130"/>
        <end position="149"/>
    </location>
</feature>
<feature type="transmembrane region" description="Helical" evidence="1">
    <location>
        <begin position="89"/>
        <end position="118"/>
    </location>
</feature>
<evidence type="ECO:0000256" key="1">
    <source>
        <dbReference type="SAM" id="Phobius"/>
    </source>
</evidence>
<gene>
    <name evidence="2" type="ORF">J2S43_001316</name>
</gene>
<keyword evidence="1" id="KW-1133">Transmembrane helix</keyword>
<dbReference type="Proteomes" id="UP001240984">
    <property type="component" value="Unassembled WGS sequence"/>
</dbReference>
<protein>
    <submittedName>
        <fullName evidence="2">Uncharacterized protein</fullName>
    </submittedName>
</protein>
<dbReference type="EMBL" id="JAUSRA010000001">
    <property type="protein sequence ID" value="MDP9792804.1"/>
    <property type="molecule type" value="Genomic_DNA"/>
</dbReference>
<evidence type="ECO:0000313" key="2">
    <source>
        <dbReference type="EMBL" id="MDP9792804.1"/>
    </source>
</evidence>
<comment type="caution">
    <text evidence="2">The sequence shown here is derived from an EMBL/GenBank/DDBJ whole genome shotgun (WGS) entry which is preliminary data.</text>
</comment>
<accession>A0ABT9MN25</accession>
<reference evidence="2 3" key="1">
    <citation type="submission" date="2023-07" db="EMBL/GenBank/DDBJ databases">
        <title>Sequencing the genomes of 1000 actinobacteria strains.</title>
        <authorList>
            <person name="Klenk H.-P."/>
        </authorList>
    </citation>
    <scope>NUCLEOTIDE SEQUENCE [LARGE SCALE GENOMIC DNA]</scope>
    <source>
        <strain evidence="2 3">DSM 44710</strain>
    </source>
</reference>
<keyword evidence="1" id="KW-0472">Membrane</keyword>
<proteinExistence type="predicted"/>
<evidence type="ECO:0000313" key="3">
    <source>
        <dbReference type="Proteomes" id="UP001240984"/>
    </source>
</evidence>
<name>A0ABT9MN25_9ACTN</name>
<keyword evidence="1" id="KW-0812">Transmembrane</keyword>